<dbReference type="eggNOG" id="COG1981">
    <property type="taxonomic scope" value="Bacteria"/>
</dbReference>
<feature type="transmembrane region" description="Helical" evidence="1">
    <location>
        <begin position="153"/>
        <end position="174"/>
    </location>
</feature>
<sequence>MAKQSLVTKEKKKPTSGIRLTGDQKSWLISLHVISGAIWFGTVLSMVVMVVHNLNTTNGDELYAINSVVKLLDDWVVIPAANITLLTGLLICWFTIWGFFKFYWVITKLVMTVTLITFGTFWLGPWTNAMTAISDSERLQALNNPLFMFDTKALIIGGLIQITTLIFIFIISFLKPWGRRDIKAKNKPKTSAT</sequence>
<dbReference type="Proteomes" id="UP000003781">
    <property type="component" value="Unassembled WGS sequence"/>
</dbReference>
<keyword evidence="3" id="KW-1185">Reference proteome</keyword>
<proteinExistence type="predicted"/>
<reference evidence="2 3" key="1">
    <citation type="submission" date="2007-03" db="EMBL/GenBank/DDBJ databases">
        <authorList>
            <person name="Stal L."/>
            <person name="Ferriera S."/>
            <person name="Johnson J."/>
            <person name="Kravitz S."/>
            <person name="Beeson K."/>
            <person name="Sutton G."/>
            <person name="Rogers Y.-H."/>
            <person name="Friedman R."/>
            <person name="Frazier M."/>
            <person name="Venter J.C."/>
        </authorList>
    </citation>
    <scope>NUCLEOTIDE SEQUENCE [LARGE SCALE GENOMIC DNA]</scope>
    <source>
        <strain evidence="2 3">CCY0110</strain>
    </source>
</reference>
<dbReference type="RefSeq" id="WP_008272611.1">
    <property type="nucleotide sequence ID" value="NZ_AAXW01000001.1"/>
</dbReference>
<comment type="caution">
    <text evidence="2">The sequence shown here is derived from an EMBL/GenBank/DDBJ whole genome shotgun (WGS) entry which is preliminary data.</text>
</comment>
<dbReference type="EMBL" id="AAXW01000001">
    <property type="protein sequence ID" value="EAZ94271.1"/>
    <property type="molecule type" value="Genomic_DNA"/>
</dbReference>
<evidence type="ECO:0000313" key="2">
    <source>
        <dbReference type="EMBL" id="EAZ94271.1"/>
    </source>
</evidence>
<feature type="transmembrane region" description="Helical" evidence="1">
    <location>
        <begin position="27"/>
        <end position="55"/>
    </location>
</feature>
<gene>
    <name evidence="2" type="ORF">CY0110_10362</name>
</gene>
<dbReference type="OrthoDB" id="156858at2"/>
<evidence type="ECO:0000256" key="1">
    <source>
        <dbReference type="SAM" id="Phobius"/>
    </source>
</evidence>
<keyword evidence="1" id="KW-0472">Membrane</keyword>
<accession>A3IH29</accession>
<keyword evidence="1" id="KW-0812">Transmembrane</keyword>
<keyword evidence="1" id="KW-1133">Transmembrane helix</keyword>
<name>A3IH29_9CHRO</name>
<evidence type="ECO:0000313" key="3">
    <source>
        <dbReference type="Proteomes" id="UP000003781"/>
    </source>
</evidence>
<dbReference type="AlphaFoldDB" id="A3IH29"/>
<feature type="transmembrane region" description="Helical" evidence="1">
    <location>
        <begin position="109"/>
        <end position="133"/>
    </location>
</feature>
<feature type="transmembrane region" description="Helical" evidence="1">
    <location>
        <begin position="75"/>
        <end position="97"/>
    </location>
</feature>
<protein>
    <recommendedName>
        <fullName evidence="4">Integral membrane protein</fullName>
    </recommendedName>
</protein>
<organism evidence="2 3">
    <name type="scientific">Crocosphaera chwakensis CCY0110</name>
    <dbReference type="NCBI Taxonomy" id="391612"/>
    <lineage>
        <taxon>Bacteria</taxon>
        <taxon>Bacillati</taxon>
        <taxon>Cyanobacteriota</taxon>
        <taxon>Cyanophyceae</taxon>
        <taxon>Oscillatoriophycideae</taxon>
        <taxon>Chroococcales</taxon>
        <taxon>Aphanothecaceae</taxon>
        <taxon>Crocosphaera</taxon>
        <taxon>Crocosphaera chwakensis</taxon>
    </lineage>
</organism>
<evidence type="ECO:0008006" key="4">
    <source>
        <dbReference type="Google" id="ProtNLM"/>
    </source>
</evidence>